<reference evidence="2" key="1">
    <citation type="submission" date="2021-05" db="EMBL/GenBank/DDBJ databases">
        <authorList>
            <person name="Alioto T."/>
            <person name="Alioto T."/>
            <person name="Gomez Garrido J."/>
        </authorList>
    </citation>
    <scope>NUCLEOTIDE SEQUENCE</scope>
</reference>
<dbReference type="AlphaFoldDB" id="A0A8D8KRI0"/>
<keyword evidence="1" id="KW-0732">Signal</keyword>
<feature type="signal peptide" evidence="1">
    <location>
        <begin position="1"/>
        <end position="18"/>
    </location>
</feature>
<evidence type="ECO:0000256" key="1">
    <source>
        <dbReference type="SAM" id="SignalP"/>
    </source>
</evidence>
<sequence>MAVAFLIGTFCLLASCPAADHRRHQRRNRVVVPPAVPLGLRQRQSGTVLPADGRRLPHRDVLSAGVLPGIAQHRWNHLQDDLRAGLPHDCLPAVPDRVDNTAGRRH</sequence>
<dbReference type="EMBL" id="HBUE01227755">
    <property type="protein sequence ID" value="CAG6543029.1"/>
    <property type="molecule type" value="Transcribed_RNA"/>
</dbReference>
<evidence type="ECO:0000313" key="2">
    <source>
        <dbReference type="EMBL" id="CAG6595151.1"/>
    </source>
</evidence>
<organism evidence="2">
    <name type="scientific">Culex pipiens</name>
    <name type="common">House mosquito</name>
    <dbReference type="NCBI Taxonomy" id="7175"/>
    <lineage>
        <taxon>Eukaryota</taxon>
        <taxon>Metazoa</taxon>
        <taxon>Ecdysozoa</taxon>
        <taxon>Arthropoda</taxon>
        <taxon>Hexapoda</taxon>
        <taxon>Insecta</taxon>
        <taxon>Pterygota</taxon>
        <taxon>Neoptera</taxon>
        <taxon>Endopterygota</taxon>
        <taxon>Diptera</taxon>
        <taxon>Nematocera</taxon>
        <taxon>Culicoidea</taxon>
        <taxon>Culicidae</taxon>
        <taxon>Culicinae</taxon>
        <taxon>Culicini</taxon>
        <taxon>Culex</taxon>
        <taxon>Culex</taxon>
    </lineage>
</organism>
<dbReference type="EMBL" id="HBUE01334507">
    <property type="protein sequence ID" value="CAG6595151.1"/>
    <property type="molecule type" value="Transcribed_RNA"/>
</dbReference>
<name>A0A8D8KRI0_CULPI</name>
<protein>
    <submittedName>
        <fullName evidence="2">(northern house mosquito) hypothetical protein</fullName>
    </submittedName>
</protein>
<proteinExistence type="predicted"/>
<accession>A0A8D8KRI0</accession>
<feature type="chain" id="PRO_5036428305" evidence="1">
    <location>
        <begin position="19"/>
        <end position="106"/>
    </location>
</feature>